<dbReference type="EMBL" id="WTPW01000595">
    <property type="protein sequence ID" value="KAF0496834.1"/>
    <property type="molecule type" value="Genomic_DNA"/>
</dbReference>
<protein>
    <recommendedName>
        <fullName evidence="3">SWIM-type domain-containing protein</fullName>
    </recommendedName>
</protein>
<proteinExistence type="predicted"/>
<evidence type="ECO:0000313" key="1">
    <source>
        <dbReference type="EMBL" id="KAF0496834.1"/>
    </source>
</evidence>
<keyword evidence="2" id="KW-1185">Reference proteome</keyword>
<reference evidence="1 2" key="1">
    <citation type="journal article" date="2019" name="Environ. Microbiol.">
        <title>At the nexus of three kingdoms: the genome of the mycorrhizal fungus Gigaspora margarita provides insights into plant, endobacterial and fungal interactions.</title>
        <authorList>
            <person name="Venice F."/>
            <person name="Ghignone S."/>
            <person name="Salvioli di Fossalunga A."/>
            <person name="Amselem J."/>
            <person name="Novero M."/>
            <person name="Xianan X."/>
            <person name="Sedzielewska Toro K."/>
            <person name="Morin E."/>
            <person name="Lipzen A."/>
            <person name="Grigoriev I.V."/>
            <person name="Henrissat B."/>
            <person name="Martin F.M."/>
            <person name="Bonfante P."/>
        </authorList>
    </citation>
    <scope>NUCLEOTIDE SEQUENCE [LARGE SCALE GENOMIC DNA]</scope>
    <source>
        <strain evidence="1 2">BEG34</strain>
    </source>
</reference>
<comment type="caution">
    <text evidence="1">The sequence shown here is derived from an EMBL/GenBank/DDBJ whole genome shotgun (WGS) entry which is preliminary data.</text>
</comment>
<evidence type="ECO:0008006" key="3">
    <source>
        <dbReference type="Google" id="ProtNLM"/>
    </source>
</evidence>
<dbReference type="Proteomes" id="UP000439903">
    <property type="component" value="Unassembled WGS sequence"/>
</dbReference>
<sequence>MEGPIEVDEDRRMELYESTARSYRNDFRAHQLPCKHVFAILNCLQISKNEKGNVEKDNQSTQSFQQLIESEVPSSSSTLCLQNNFETNYEFVKLQEELTAIAEE</sequence>
<name>A0A8H4EJ86_GIGMA</name>
<organism evidence="1 2">
    <name type="scientific">Gigaspora margarita</name>
    <dbReference type="NCBI Taxonomy" id="4874"/>
    <lineage>
        <taxon>Eukaryota</taxon>
        <taxon>Fungi</taxon>
        <taxon>Fungi incertae sedis</taxon>
        <taxon>Mucoromycota</taxon>
        <taxon>Glomeromycotina</taxon>
        <taxon>Glomeromycetes</taxon>
        <taxon>Diversisporales</taxon>
        <taxon>Gigasporaceae</taxon>
        <taxon>Gigaspora</taxon>
    </lineage>
</organism>
<accession>A0A8H4EJ86</accession>
<dbReference type="AlphaFoldDB" id="A0A8H4EJ86"/>
<gene>
    <name evidence="1" type="ORF">F8M41_020912</name>
</gene>
<evidence type="ECO:0000313" key="2">
    <source>
        <dbReference type="Proteomes" id="UP000439903"/>
    </source>
</evidence>